<dbReference type="EMBL" id="CAWUON010000034">
    <property type="protein sequence ID" value="CAK7268156.1"/>
    <property type="molecule type" value="Genomic_DNA"/>
</dbReference>
<proteinExistence type="predicted"/>
<reference evidence="2 3" key="1">
    <citation type="submission" date="2024-01" db="EMBL/GenBank/DDBJ databases">
        <authorList>
            <person name="Allen C."/>
            <person name="Tagirdzhanova G."/>
        </authorList>
    </citation>
    <scope>NUCLEOTIDE SEQUENCE [LARGE SCALE GENOMIC DNA]</scope>
    <source>
        <strain evidence="2 3">CBS 119000</strain>
    </source>
</reference>
<name>A0ABP0DMZ5_9PEZI</name>
<sequence length="386" mass="41390">MAPVRRYLRISKYSVLECHIYVDNPALVPSWLLHPRNPVLPRVIESVRPLVLPKLMEERERAKKKGTKKKGAIRDVLVEDDFEVSLFLTETTTRHSLLYKHRRARDKTQTRLVSNSSKLTGATSDAPIEIGEGGGSNDLRIELDQDGAPDSDTGDGEIVLTAASVGGGQSVGQNDAPTSLLLEDSDDEAPMALKDIPDIQSARPIKVEDDENATIGPAVRRSKRRREEDSLPIDDSDGGGDDDGDSGSLFVSENEGLSDLDSDADVDVTDKSAPNRTRAPPPQANTYGDDTDSKKKKKLAMDVIYEGFAIYGRVLCLVVKRRGGPMRGRGVGGGTQTTLSASIGSGQAGNALTGAEPLKPGGQAAMENWIASTQMPAAQADGIDMS</sequence>
<evidence type="ECO:0000256" key="1">
    <source>
        <dbReference type="SAM" id="MobiDB-lite"/>
    </source>
</evidence>
<gene>
    <name evidence="2" type="ORF">SEPCBS119000_002919</name>
</gene>
<dbReference type="PANTHER" id="PTHR40635:SF1">
    <property type="match status" value="1"/>
</dbReference>
<feature type="compositionally biased region" description="Polar residues" evidence="1">
    <location>
        <begin position="110"/>
        <end position="123"/>
    </location>
</feature>
<evidence type="ECO:0000313" key="3">
    <source>
        <dbReference type="Proteomes" id="UP001642502"/>
    </source>
</evidence>
<feature type="compositionally biased region" description="Acidic residues" evidence="1">
    <location>
        <begin position="256"/>
        <end position="267"/>
    </location>
</feature>
<keyword evidence="3" id="KW-1185">Reference proteome</keyword>
<feature type="region of interest" description="Disordered" evidence="1">
    <location>
        <begin position="196"/>
        <end position="295"/>
    </location>
</feature>
<comment type="caution">
    <text evidence="2">The sequence shown here is derived from an EMBL/GenBank/DDBJ whole genome shotgun (WGS) entry which is preliminary data.</text>
</comment>
<organism evidence="2 3">
    <name type="scientific">Sporothrix epigloea</name>
    <dbReference type="NCBI Taxonomy" id="1892477"/>
    <lineage>
        <taxon>Eukaryota</taxon>
        <taxon>Fungi</taxon>
        <taxon>Dikarya</taxon>
        <taxon>Ascomycota</taxon>
        <taxon>Pezizomycotina</taxon>
        <taxon>Sordariomycetes</taxon>
        <taxon>Sordariomycetidae</taxon>
        <taxon>Ophiostomatales</taxon>
        <taxon>Ophiostomataceae</taxon>
        <taxon>Sporothrix</taxon>
    </lineage>
</organism>
<evidence type="ECO:0000313" key="2">
    <source>
        <dbReference type="EMBL" id="CAK7268156.1"/>
    </source>
</evidence>
<protein>
    <submittedName>
        <fullName evidence="2">Uncharacterized protein</fullName>
    </submittedName>
</protein>
<dbReference type="Proteomes" id="UP001642502">
    <property type="component" value="Unassembled WGS sequence"/>
</dbReference>
<feature type="region of interest" description="Disordered" evidence="1">
    <location>
        <begin position="109"/>
        <end position="156"/>
    </location>
</feature>
<dbReference type="PANTHER" id="PTHR40635">
    <property type="match status" value="1"/>
</dbReference>
<accession>A0ABP0DMZ5</accession>
<feature type="compositionally biased region" description="Acidic residues" evidence="1">
    <location>
        <begin position="230"/>
        <end position="245"/>
    </location>
</feature>
<feature type="compositionally biased region" description="Acidic residues" evidence="1">
    <location>
        <begin position="144"/>
        <end position="155"/>
    </location>
</feature>